<dbReference type="GeneID" id="302995295"/>
<dbReference type="Pfam" id="PF13274">
    <property type="entry name" value="SocA_Panacea"/>
    <property type="match status" value="1"/>
</dbReference>
<evidence type="ECO:0000313" key="3">
    <source>
        <dbReference type="Proteomes" id="UP000297872"/>
    </source>
</evidence>
<organism evidence="2 3">
    <name type="scientific">Segatella hominis</name>
    <dbReference type="NCBI Taxonomy" id="2518605"/>
    <lineage>
        <taxon>Bacteria</taxon>
        <taxon>Pseudomonadati</taxon>
        <taxon>Bacteroidota</taxon>
        <taxon>Bacteroidia</taxon>
        <taxon>Bacteroidales</taxon>
        <taxon>Prevotellaceae</taxon>
        <taxon>Segatella</taxon>
    </lineage>
</organism>
<feature type="domain" description="Antitoxin SocA-like Panacea" evidence="1">
    <location>
        <begin position="29"/>
        <end position="141"/>
    </location>
</feature>
<comment type="caution">
    <text evidence="2">The sequence shown here is derived from an EMBL/GenBank/DDBJ whole genome shotgun (WGS) entry which is preliminary data.</text>
</comment>
<keyword evidence="3" id="KW-1185">Reference proteome</keyword>
<dbReference type="OrthoDB" id="9813053at2"/>
<sequence>MTNFDKQKLTEIVLYILNKTKGLDYYHVFKVIYFANISYLAKYGFPMVSDEFCALPDGPVPSVLYNCIKGDPQCDKELQAMIDNCVSKGTDDAYYMLEAKRQADDEYLSKADIEALDKSIFENVNLPYGELRAKSHGEEWKRAYAQQGRKVMDIIGMAKDGMASDDMIEYIKDNLLVEAALS</sequence>
<gene>
    <name evidence="2" type="ORF">EXN75_08330</name>
</gene>
<dbReference type="Proteomes" id="UP000297872">
    <property type="component" value="Unassembled WGS sequence"/>
</dbReference>
<dbReference type="EMBL" id="SGVY01000018">
    <property type="protein sequence ID" value="TFH81073.1"/>
    <property type="molecule type" value="Genomic_DNA"/>
</dbReference>
<evidence type="ECO:0000313" key="2">
    <source>
        <dbReference type="EMBL" id="TFH81073.1"/>
    </source>
</evidence>
<dbReference type="AlphaFoldDB" id="A0A4Y8VL58"/>
<protein>
    <submittedName>
        <fullName evidence="2">DUF4065 domain-containing protein</fullName>
    </submittedName>
</protein>
<name>A0A4Y8VL58_9BACT</name>
<proteinExistence type="predicted"/>
<accession>A0A4Y8VL58</accession>
<evidence type="ECO:0000259" key="1">
    <source>
        <dbReference type="Pfam" id="PF13274"/>
    </source>
</evidence>
<dbReference type="RefSeq" id="WP_022111360.1">
    <property type="nucleotide sequence ID" value="NZ_CP137559.1"/>
</dbReference>
<dbReference type="InterPro" id="IPR025272">
    <property type="entry name" value="SocA_Panacea"/>
</dbReference>
<reference evidence="2 3" key="1">
    <citation type="submission" date="2019-02" db="EMBL/GenBank/DDBJ databases">
        <title>Draft Genome Sequence of the Prevotella sp. BCRC 81118, Isolated from Human Feces.</title>
        <authorList>
            <person name="Huang C.-H."/>
        </authorList>
    </citation>
    <scope>NUCLEOTIDE SEQUENCE [LARGE SCALE GENOMIC DNA]</scope>
    <source>
        <strain evidence="2 3">BCRC 81118</strain>
    </source>
</reference>